<dbReference type="EMBL" id="AFBN01000010">
    <property type="protein sequence ID" value="EGF59295.1"/>
    <property type="molecule type" value="Genomic_DNA"/>
</dbReference>
<name>F3PP90_9BACE</name>
<dbReference type="AlphaFoldDB" id="F3PP90"/>
<proteinExistence type="predicted"/>
<dbReference type="HOGENOM" id="CLU_2582333_0_0_10"/>
<keyword evidence="2" id="KW-1185">Reference proteome</keyword>
<dbReference type="Proteomes" id="UP000003416">
    <property type="component" value="Unassembled WGS sequence"/>
</dbReference>
<organism evidence="1 2">
    <name type="scientific">Bacteroides fluxus YIT 12057</name>
    <dbReference type="NCBI Taxonomy" id="763034"/>
    <lineage>
        <taxon>Bacteria</taxon>
        <taxon>Pseudomonadati</taxon>
        <taxon>Bacteroidota</taxon>
        <taxon>Bacteroidia</taxon>
        <taxon>Bacteroidales</taxon>
        <taxon>Bacteroidaceae</taxon>
        <taxon>Bacteroides</taxon>
    </lineage>
</organism>
<evidence type="ECO:0000313" key="1">
    <source>
        <dbReference type="EMBL" id="EGF59295.1"/>
    </source>
</evidence>
<protein>
    <submittedName>
        <fullName evidence="1">Conserved domain protein</fullName>
    </submittedName>
</protein>
<evidence type="ECO:0000313" key="2">
    <source>
        <dbReference type="Proteomes" id="UP000003416"/>
    </source>
</evidence>
<sequence length="80" mass="8612">MGGTVAAESCIVIGGNGVNQAFVCVGMLAGKDEALFNDGLYMREVMCLVKTFVAGNDFGFDIGNQGLRYHVYILLRCKDN</sequence>
<comment type="caution">
    <text evidence="1">The sequence shown here is derived from an EMBL/GenBank/DDBJ whole genome shotgun (WGS) entry which is preliminary data.</text>
</comment>
<accession>F3PP90</accession>
<reference evidence="1 2" key="1">
    <citation type="submission" date="2011-02" db="EMBL/GenBank/DDBJ databases">
        <authorList>
            <person name="Weinstock G."/>
            <person name="Sodergren E."/>
            <person name="Clifton S."/>
            <person name="Fulton L."/>
            <person name="Fulton B."/>
            <person name="Courtney L."/>
            <person name="Fronick C."/>
            <person name="Harrison M."/>
            <person name="Strong C."/>
            <person name="Farmer C."/>
            <person name="Delahaunty K."/>
            <person name="Markovic C."/>
            <person name="Hall O."/>
            <person name="Minx P."/>
            <person name="Tomlinson C."/>
            <person name="Mitreva M."/>
            <person name="Hou S."/>
            <person name="Chen J."/>
            <person name="Wollam A."/>
            <person name="Pepin K.H."/>
            <person name="Johnson M."/>
            <person name="Bhonagiri V."/>
            <person name="Zhang X."/>
            <person name="Suruliraj S."/>
            <person name="Warren W."/>
            <person name="Chinwalla A."/>
            <person name="Mardis E.R."/>
            <person name="Wilson R.K."/>
        </authorList>
    </citation>
    <scope>NUCLEOTIDE SEQUENCE [LARGE SCALE GENOMIC DNA]</scope>
    <source>
        <strain evidence="1 2">YIT 12057</strain>
    </source>
</reference>
<gene>
    <name evidence="1" type="ORF">HMPREF9446_00530</name>
</gene>